<evidence type="ECO:0000313" key="2">
    <source>
        <dbReference type="Proteomes" id="UP000027265"/>
    </source>
</evidence>
<dbReference type="HOGENOM" id="CLU_2688172_0_0_1"/>
<dbReference type="AlphaFoldDB" id="A0A067P2Z4"/>
<dbReference type="Proteomes" id="UP000027265">
    <property type="component" value="Unassembled WGS sequence"/>
</dbReference>
<sequence>MGVSTCWVSLGMEVEDGKGTREPLNLGSLVWAGRVRRVLDGDGKLDSGMGSSTRSDYPSVLSHQAYCIRENGSH</sequence>
<dbReference type="InParanoid" id="A0A067P2Z4"/>
<keyword evidence="2" id="KW-1185">Reference proteome</keyword>
<organism evidence="1 2">
    <name type="scientific">Jaapia argillacea MUCL 33604</name>
    <dbReference type="NCBI Taxonomy" id="933084"/>
    <lineage>
        <taxon>Eukaryota</taxon>
        <taxon>Fungi</taxon>
        <taxon>Dikarya</taxon>
        <taxon>Basidiomycota</taxon>
        <taxon>Agaricomycotina</taxon>
        <taxon>Agaricomycetes</taxon>
        <taxon>Agaricomycetidae</taxon>
        <taxon>Jaapiales</taxon>
        <taxon>Jaapiaceae</taxon>
        <taxon>Jaapia</taxon>
    </lineage>
</organism>
<protein>
    <submittedName>
        <fullName evidence="1">Uncharacterized protein</fullName>
    </submittedName>
</protein>
<accession>A0A067P2Z4</accession>
<dbReference type="EMBL" id="KL197791">
    <property type="protein sequence ID" value="KDQ49293.1"/>
    <property type="molecule type" value="Genomic_DNA"/>
</dbReference>
<gene>
    <name evidence="1" type="ORF">JAAARDRAFT_662029</name>
</gene>
<name>A0A067P2Z4_9AGAM</name>
<evidence type="ECO:0000313" key="1">
    <source>
        <dbReference type="EMBL" id="KDQ49293.1"/>
    </source>
</evidence>
<proteinExistence type="predicted"/>
<reference evidence="2" key="1">
    <citation type="journal article" date="2014" name="Proc. Natl. Acad. Sci. U.S.A.">
        <title>Extensive sampling of basidiomycete genomes demonstrates inadequacy of the white-rot/brown-rot paradigm for wood decay fungi.</title>
        <authorList>
            <person name="Riley R."/>
            <person name="Salamov A.A."/>
            <person name="Brown D.W."/>
            <person name="Nagy L.G."/>
            <person name="Floudas D."/>
            <person name="Held B.W."/>
            <person name="Levasseur A."/>
            <person name="Lombard V."/>
            <person name="Morin E."/>
            <person name="Otillar R."/>
            <person name="Lindquist E.A."/>
            <person name="Sun H."/>
            <person name="LaButti K.M."/>
            <person name="Schmutz J."/>
            <person name="Jabbour D."/>
            <person name="Luo H."/>
            <person name="Baker S.E."/>
            <person name="Pisabarro A.G."/>
            <person name="Walton J.D."/>
            <person name="Blanchette R.A."/>
            <person name="Henrissat B."/>
            <person name="Martin F."/>
            <person name="Cullen D."/>
            <person name="Hibbett D.S."/>
            <person name="Grigoriev I.V."/>
        </authorList>
    </citation>
    <scope>NUCLEOTIDE SEQUENCE [LARGE SCALE GENOMIC DNA]</scope>
    <source>
        <strain evidence="2">MUCL 33604</strain>
    </source>
</reference>